<feature type="compositionally biased region" description="Basic and acidic residues" evidence="1">
    <location>
        <begin position="106"/>
        <end position="118"/>
    </location>
</feature>
<name>A0A427AA65_ENSVE</name>
<reference evidence="2 3" key="1">
    <citation type="journal article" date="2014" name="Agronomy (Basel)">
        <title>A Draft Genome Sequence for Ensete ventricosum, the Drought-Tolerant Tree Against Hunger.</title>
        <authorList>
            <person name="Harrison J."/>
            <person name="Moore K.A."/>
            <person name="Paszkiewicz K."/>
            <person name="Jones T."/>
            <person name="Grant M."/>
            <person name="Ambacheew D."/>
            <person name="Muzemil S."/>
            <person name="Studholme D.J."/>
        </authorList>
    </citation>
    <scope>NUCLEOTIDE SEQUENCE [LARGE SCALE GENOMIC DNA]</scope>
</reference>
<organism evidence="2 3">
    <name type="scientific">Ensete ventricosum</name>
    <name type="common">Abyssinian banana</name>
    <name type="synonym">Musa ensete</name>
    <dbReference type="NCBI Taxonomy" id="4639"/>
    <lineage>
        <taxon>Eukaryota</taxon>
        <taxon>Viridiplantae</taxon>
        <taxon>Streptophyta</taxon>
        <taxon>Embryophyta</taxon>
        <taxon>Tracheophyta</taxon>
        <taxon>Spermatophyta</taxon>
        <taxon>Magnoliopsida</taxon>
        <taxon>Liliopsida</taxon>
        <taxon>Zingiberales</taxon>
        <taxon>Musaceae</taxon>
        <taxon>Ensete</taxon>
    </lineage>
</organism>
<proteinExistence type="predicted"/>
<feature type="compositionally biased region" description="Basic and acidic residues" evidence="1">
    <location>
        <begin position="160"/>
        <end position="174"/>
    </location>
</feature>
<sequence length="313" mass="33660">MPLYAVSGRAADLAQVRPNPQRSYDRPDTGKANTLTCGRMPHRKDDGHGGGVRRHGKPQGQPGCQESTTDPSWNTSSRLELHHSSSRPPEPYPEVPPSGRAPTLYRVDRGRAGAREPEPAVLAQQTQGRNTSTRQAPNSSLTFLALGGLMSPECPFGDSGTEHHPEPDHPRPTEEATVVVPTPNRFWRMMTDPGFPSPASNPTPFTVTAEAFLSLTSQVQALAGMVQTIVPYLPQLAHSMAHQSAPPATPPQTESPAAPNRGIPPDVGPPQPQVVEARVASPTPTPVDRKVAPTIRYRPSPTSTPYQLTPLIL</sequence>
<evidence type="ECO:0000313" key="3">
    <source>
        <dbReference type="Proteomes" id="UP000287651"/>
    </source>
</evidence>
<feature type="compositionally biased region" description="Polar residues" evidence="1">
    <location>
        <begin position="123"/>
        <end position="138"/>
    </location>
</feature>
<feature type="region of interest" description="Disordered" evidence="1">
    <location>
        <begin position="241"/>
        <end position="313"/>
    </location>
</feature>
<evidence type="ECO:0000256" key="1">
    <source>
        <dbReference type="SAM" id="MobiDB-lite"/>
    </source>
</evidence>
<evidence type="ECO:0000313" key="2">
    <source>
        <dbReference type="EMBL" id="RRT73113.1"/>
    </source>
</evidence>
<gene>
    <name evidence="2" type="ORF">B296_00012599</name>
</gene>
<dbReference type="AlphaFoldDB" id="A0A427AA65"/>
<feature type="region of interest" description="Disordered" evidence="1">
    <location>
        <begin position="155"/>
        <end position="175"/>
    </location>
</feature>
<protein>
    <submittedName>
        <fullName evidence="2">Uncharacterized protein</fullName>
    </submittedName>
</protein>
<feature type="region of interest" description="Disordered" evidence="1">
    <location>
        <begin position="1"/>
        <end position="138"/>
    </location>
</feature>
<dbReference type="EMBL" id="AMZH03003190">
    <property type="protein sequence ID" value="RRT73113.1"/>
    <property type="molecule type" value="Genomic_DNA"/>
</dbReference>
<comment type="caution">
    <text evidence="2">The sequence shown here is derived from an EMBL/GenBank/DDBJ whole genome shotgun (WGS) entry which is preliminary data.</text>
</comment>
<accession>A0A427AA65</accession>
<dbReference type="Proteomes" id="UP000287651">
    <property type="component" value="Unassembled WGS sequence"/>
</dbReference>
<feature type="compositionally biased region" description="Polar residues" evidence="1">
    <location>
        <begin position="62"/>
        <end position="75"/>
    </location>
</feature>